<dbReference type="PANTHER" id="PTHR34039">
    <property type="entry name" value="UPF0102 PROTEIN YRAN"/>
    <property type="match status" value="1"/>
</dbReference>
<dbReference type="AlphaFoldDB" id="A0A2H0DXM4"/>
<dbReference type="Pfam" id="PF02021">
    <property type="entry name" value="UPF0102"/>
    <property type="match status" value="1"/>
</dbReference>
<dbReference type="PANTHER" id="PTHR34039:SF1">
    <property type="entry name" value="UPF0102 PROTEIN YRAN"/>
    <property type="match status" value="1"/>
</dbReference>
<organism evidence="3 4">
    <name type="scientific">Candidatus Campbellbacteria bacterium CG22_combo_CG10-13_8_21_14_all_36_13</name>
    <dbReference type="NCBI Taxonomy" id="1974529"/>
    <lineage>
        <taxon>Bacteria</taxon>
        <taxon>Candidatus Campbelliibacteriota</taxon>
    </lineage>
</organism>
<comment type="caution">
    <text evidence="3">The sequence shown here is derived from an EMBL/GenBank/DDBJ whole genome shotgun (WGS) entry which is preliminary data.</text>
</comment>
<reference evidence="3 4" key="1">
    <citation type="submission" date="2017-09" db="EMBL/GenBank/DDBJ databases">
        <title>Depth-based differentiation of microbial function through sediment-hosted aquifers and enrichment of novel symbionts in the deep terrestrial subsurface.</title>
        <authorList>
            <person name="Probst A.J."/>
            <person name="Ladd B."/>
            <person name="Jarett J.K."/>
            <person name="Geller-Mcgrath D.E."/>
            <person name="Sieber C.M."/>
            <person name="Emerson J.B."/>
            <person name="Anantharaman K."/>
            <person name="Thomas B.C."/>
            <person name="Malmstrom R."/>
            <person name="Stieglmeier M."/>
            <person name="Klingl A."/>
            <person name="Woyke T."/>
            <person name="Ryan C.M."/>
            <person name="Banfield J.F."/>
        </authorList>
    </citation>
    <scope>NUCLEOTIDE SEQUENCE [LARGE SCALE GENOMIC DNA]</scope>
    <source>
        <strain evidence="3">CG22_combo_CG10-13_8_21_14_all_36_13</strain>
    </source>
</reference>
<dbReference type="GO" id="GO:0003676">
    <property type="term" value="F:nucleic acid binding"/>
    <property type="evidence" value="ECO:0007669"/>
    <property type="project" value="InterPro"/>
</dbReference>
<evidence type="ECO:0000313" key="4">
    <source>
        <dbReference type="Proteomes" id="UP000231143"/>
    </source>
</evidence>
<proteinExistence type="inferred from homology"/>
<evidence type="ECO:0000256" key="2">
    <source>
        <dbReference type="HAMAP-Rule" id="MF_00048"/>
    </source>
</evidence>
<gene>
    <name evidence="3" type="ORF">COW81_02945</name>
</gene>
<protein>
    <recommendedName>
        <fullName evidence="2">UPF0102 protein COW81_02945</fullName>
    </recommendedName>
</protein>
<evidence type="ECO:0000313" key="3">
    <source>
        <dbReference type="EMBL" id="PIP86926.1"/>
    </source>
</evidence>
<dbReference type="Proteomes" id="UP000231143">
    <property type="component" value="Unassembled WGS sequence"/>
</dbReference>
<sequence>MDFKNKKSNHHYIGALGEEIAVMYLEGRGYKTITRNYRQKWGEIDAVMKKKDKIHFVEVKSVSARVVNGERGREKDKYNPADNMHPFKIKRIYRAIESFLGESRNSPPAGGRKELDWQIDLVSVYIDKENQKAKVEFLENIF</sequence>
<dbReference type="InterPro" id="IPR003509">
    <property type="entry name" value="UPF0102_YraN-like"/>
</dbReference>
<comment type="similarity">
    <text evidence="1 2">Belongs to the UPF0102 family.</text>
</comment>
<dbReference type="SUPFAM" id="SSF52980">
    <property type="entry name" value="Restriction endonuclease-like"/>
    <property type="match status" value="1"/>
</dbReference>
<dbReference type="EMBL" id="PCTT01000039">
    <property type="protein sequence ID" value="PIP86926.1"/>
    <property type="molecule type" value="Genomic_DNA"/>
</dbReference>
<evidence type="ECO:0000256" key="1">
    <source>
        <dbReference type="ARBA" id="ARBA00006738"/>
    </source>
</evidence>
<dbReference type="HAMAP" id="MF_00048">
    <property type="entry name" value="UPF0102"/>
    <property type="match status" value="1"/>
</dbReference>
<name>A0A2H0DXM4_9BACT</name>
<dbReference type="InterPro" id="IPR011335">
    <property type="entry name" value="Restrct_endonuc-II-like"/>
</dbReference>
<dbReference type="Gene3D" id="3.40.1350.10">
    <property type="match status" value="1"/>
</dbReference>
<accession>A0A2H0DXM4</accession>
<dbReference type="InterPro" id="IPR011856">
    <property type="entry name" value="tRNA_endonuc-like_dom_sf"/>
</dbReference>